<feature type="region of interest" description="Disordered" evidence="1">
    <location>
        <begin position="393"/>
        <end position="413"/>
    </location>
</feature>
<feature type="region of interest" description="Disordered" evidence="1">
    <location>
        <begin position="102"/>
        <end position="128"/>
    </location>
</feature>
<dbReference type="InterPro" id="IPR018666">
    <property type="entry name" value="DUF2125"/>
</dbReference>
<protein>
    <submittedName>
        <fullName evidence="3">DUF2125 domain-containing protein</fullName>
    </submittedName>
</protein>
<dbReference type="Proteomes" id="UP001589795">
    <property type="component" value="Unassembled WGS sequence"/>
</dbReference>
<sequence>MFRPLATSGLALVLGAGPILAEVTPAQVWETFRQSYENMGYQVEVGSQDTAGNNLTLSDIRVTNDGSGDGRFLFVVPRLEMSQTGGGDVRSVVEGPMTLEARNTTPEGEDVGFTMSVDLPGNEVVTSGTPKEMRHRYSIPTVTMTGQALDDVNQTPVTLALTDVQGTQTTERTAEGGFRNALDATADSLQAEINATGPSPDAPDGAGTDSFAATVRIADLSVAGSTVLPDGGAEFGDNPAAALRAGFDADGTIGMGTLNINFQSSVTAEDGGVEDAEGSIAAETGELSMAMSDEGMSYSGTTTGVTTRITSDDMPFPLAYGVERNSFGLQIPVTASDEEQPFALSYLLQGLTLDDALWQSLDPQSTLPREPANLVIDVEGQAVLSRDLLDPEAMSAPDAAPTPDDGSAQDQMPFQPRSLTINDISLDALGATADLSGSLTFGDDPSKPAGSITGTFSGINGLLDNLVKMGIVPQDQLMAPRMMIAMFARPVEGKPDQLQTELEFRDDGSIFANGQQVK</sequence>
<evidence type="ECO:0000313" key="3">
    <source>
        <dbReference type="EMBL" id="MFC0201302.1"/>
    </source>
</evidence>
<dbReference type="EMBL" id="JBHLWQ010000127">
    <property type="protein sequence ID" value="MFC0201302.1"/>
    <property type="molecule type" value="Genomic_DNA"/>
</dbReference>
<accession>A0ABV6CKS8</accession>
<evidence type="ECO:0000256" key="2">
    <source>
        <dbReference type="SAM" id="SignalP"/>
    </source>
</evidence>
<feature type="signal peptide" evidence="2">
    <location>
        <begin position="1"/>
        <end position="21"/>
    </location>
</feature>
<gene>
    <name evidence="3" type="ORF">ACFFIZ_13560</name>
</gene>
<proteinExistence type="predicted"/>
<feature type="chain" id="PRO_5047302350" evidence="2">
    <location>
        <begin position="22"/>
        <end position="518"/>
    </location>
</feature>
<reference evidence="3 4" key="1">
    <citation type="submission" date="2024-09" db="EMBL/GenBank/DDBJ databases">
        <authorList>
            <person name="Sun Q."/>
            <person name="Mori K."/>
        </authorList>
    </citation>
    <scope>NUCLEOTIDE SEQUENCE [LARGE SCALE GENOMIC DNA]</scope>
    <source>
        <strain evidence="3 4">CCM 7904</strain>
    </source>
</reference>
<dbReference type="Pfam" id="PF09898">
    <property type="entry name" value="DUF2125"/>
    <property type="match status" value="1"/>
</dbReference>
<keyword evidence="2" id="KW-0732">Signal</keyword>
<name>A0ABV6CKS8_9RHOB</name>
<evidence type="ECO:0000313" key="4">
    <source>
        <dbReference type="Proteomes" id="UP001589795"/>
    </source>
</evidence>
<evidence type="ECO:0000256" key="1">
    <source>
        <dbReference type="SAM" id="MobiDB-lite"/>
    </source>
</evidence>
<dbReference type="RefSeq" id="WP_265505575.1">
    <property type="nucleotide sequence ID" value="NZ_JAOTBE010000003.1"/>
</dbReference>
<keyword evidence="4" id="KW-1185">Reference proteome</keyword>
<comment type="caution">
    <text evidence="3">The sequence shown here is derived from an EMBL/GenBank/DDBJ whole genome shotgun (WGS) entry which is preliminary data.</text>
</comment>
<organism evidence="3 4">
    <name type="scientific">Paracoccus rhizosphaerae</name>
    <dbReference type="NCBI Taxonomy" id="1133347"/>
    <lineage>
        <taxon>Bacteria</taxon>
        <taxon>Pseudomonadati</taxon>
        <taxon>Pseudomonadota</taxon>
        <taxon>Alphaproteobacteria</taxon>
        <taxon>Rhodobacterales</taxon>
        <taxon>Paracoccaceae</taxon>
        <taxon>Paracoccus</taxon>
    </lineage>
</organism>